<keyword evidence="2" id="KW-1185">Reference proteome</keyword>
<evidence type="ECO:0000313" key="2">
    <source>
        <dbReference type="Proteomes" id="UP001331761"/>
    </source>
</evidence>
<accession>A0AAN8I8U3</accession>
<gene>
    <name evidence="1" type="ORF">GCK32_019950</name>
</gene>
<sequence length="73" mass="8234">MVYEVNPPPVSGSSSTGRRSFLKSLFFGSGGSSNSSQNRRDPISQLAHCQYFVPFEKETVRRRVWCQFTESQG</sequence>
<dbReference type="Proteomes" id="UP001331761">
    <property type="component" value="Unassembled WGS sequence"/>
</dbReference>
<name>A0AAN8I8U3_TRICO</name>
<dbReference type="EMBL" id="WIXE01024948">
    <property type="protein sequence ID" value="KAK5965144.1"/>
    <property type="molecule type" value="Genomic_DNA"/>
</dbReference>
<proteinExistence type="predicted"/>
<reference evidence="1 2" key="1">
    <citation type="submission" date="2019-10" db="EMBL/GenBank/DDBJ databases">
        <title>Assembly and Annotation for the nematode Trichostrongylus colubriformis.</title>
        <authorList>
            <person name="Martin J."/>
        </authorList>
    </citation>
    <scope>NUCLEOTIDE SEQUENCE [LARGE SCALE GENOMIC DNA]</scope>
    <source>
        <strain evidence="1">G859</strain>
        <tissue evidence="1">Whole worm</tissue>
    </source>
</reference>
<dbReference type="AlphaFoldDB" id="A0AAN8I8U3"/>
<evidence type="ECO:0000313" key="1">
    <source>
        <dbReference type="EMBL" id="KAK5965144.1"/>
    </source>
</evidence>
<organism evidence="1 2">
    <name type="scientific">Trichostrongylus colubriformis</name>
    <name type="common">Black scour worm</name>
    <dbReference type="NCBI Taxonomy" id="6319"/>
    <lineage>
        <taxon>Eukaryota</taxon>
        <taxon>Metazoa</taxon>
        <taxon>Ecdysozoa</taxon>
        <taxon>Nematoda</taxon>
        <taxon>Chromadorea</taxon>
        <taxon>Rhabditida</taxon>
        <taxon>Rhabditina</taxon>
        <taxon>Rhabditomorpha</taxon>
        <taxon>Strongyloidea</taxon>
        <taxon>Trichostrongylidae</taxon>
        <taxon>Trichostrongylus</taxon>
    </lineage>
</organism>
<protein>
    <submittedName>
        <fullName evidence="1">Uncharacterized protein</fullName>
    </submittedName>
</protein>
<comment type="caution">
    <text evidence="1">The sequence shown here is derived from an EMBL/GenBank/DDBJ whole genome shotgun (WGS) entry which is preliminary data.</text>
</comment>